<dbReference type="STRING" id="1036612.A0A1L9TWX9"/>
<evidence type="ECO:0000313" key="2">
    <source>
        <dbReference type="EMBL" id="OJJ63937.1"/>
    </source>
</evidence>
<evidence type="ECO:0000256" key="1">
    <source>
        <dbReference type="SAM" id="Phobius"/>
    </source>
</evidence>
<dbReference type="RefSeq" id="XP_040707743.1">
    <property type="nucleotide sequence ID" value="XM_040851286.1"/>
</dbReference>
<accession>A0A1L9TWX9</accession>
<dbReference type="OrthoDB" id="5376804at2759"/>
<reference evidence="3" key="1">
    <citation type="journal article" date="2017" name="Genome Biol.">
        <title>Comparative genomics reveals high biological diversity and specific adaptations in the industrially and medically important fungal genus Aspergillus.</title>
        <authorList>
            <person name="de Vries R.P."/>
            <person name="Riley R."/>
            <person name="Wiebenga A."/>
            <person name="Aguilar-Osorio G."/>
            <person name="Amillis S."/>
            <person name="Uchima C.A."/>
            <person name="Anderluh G."/>
            <person name="Asadollahi M."/>
            <person name="Askin M."/>
            <person name="Barry K."/>
            <person name="Battaglia E."/>
            <person name="Bayram O."/>
            <person name="Benocci T."/>
            <person name="Braus-Stromeyer S.A."/>
            <person name="Caldana C."/>
            <person name="Canovas D."/>
            <person name="Cerqueira G.C."/>
            <person name="Chen F."/>
            <person name="Chen W."/>
            <person name="Choi C."/>
            <person name="Clum A."/>
            <person name="Dos Santos R.A."/>
            <person name="Damasio A.R."/>
            <person name="Diallinas G."/>
            <person name="Emri T."/>
            <person name="Fekete E."/>
            <person name="Flipphi M."/>
            <person name="Freyberg S."/>
            <person name="Gallo A."/>
            <person name="Gournas C."/>
            <person name="Habgood R."/>
            <person name="Hainaut M."/>
            <person name="Harispe M.L."/>
            <person name="Henrissat B."/>
            <person name="Hilden K.S."/>
            <person name="Hope R."/>
            <person name="Hossain A."/>
            <person name="Karabika E."/>
            <person name="Karaffa L."/>
            <person name="Karanyi Z."/>
            <person name="Krasevec N."/>
            <person name="Kuo A."/>
            <person name="Kusch H."/>
            <person name="LaButti K."/>
            <person name="Lagendijk E.L."/>
            <person name="Lapidus A."/>
            <person name="Levasseur A."/>
            <person name="Lindquist E."/>
            <person name="Lipzen A."/>
            <person name="Logrieco A.F."/>
            <person name="MacCabe A."/>
            <person name="Maekelae M.R."/>
            <person name="Malavazi I."/>
            <person name="Melin P."/>
            <person name="Meyer V."/>
            <person name="Mielnichuk N."/>
            <person name="Miskei M."/>
            <person name="Molnar A.P."/>
            <person name="Mule G."/>
            <person name="Ngan C.Y."/>
            <person name="Orejas M."/>
            <person name="Orosz E."/>
            <person name="Ouedraogo J.P."/>
            <person name="Overkamp K.M."/>
            <person name="Park H.-S."/>
            <person name="Perrone G."/>
            <person name="Piumi F."/>
            <person name="Punt P.J."/>
            <person name="Ram A.F."/>
            <person name="Ramon A."/>
            <person name="Rauscher S."/>
            <person name="Record E."/>
            <person name="Riano-Pachon D.M."/>
            <person name="Robert V."/>
            <person name="Roehrig J."/>
            <person name="Ruller R."/>
            <person name="Salamov A."/>
            <person name="Salih N.S."/>
            <person name="Samson R.A."/>
            <person name="Sandor E."/>
            <person name="Sanguinetti M."/>
            <person name="Schuetze T."/>
            <person name="Sepcic K."/>
            <person name="Shelest E."/>
            <person name="Sherlock G."/>
            <person name="Sophianopoulou V."/>
            <person name="Squina F.M."/>
            <person name="Sun H."/>
            <person name="Susca A."/>
            <person name="Todd R.B."/>
            <person name="Tsang A."/>
            <person name="Unkles S.E."/>
            <person name="van de Wiele N."/>
            <person name="van Rossen-Uffink D."/>
            <person name="Oliveira J.V."/>
            <person name="Vesth T.C."/>
            <person name="Visser J."/>
            <person name="Yu J.-H."/>
            <person name="Zhou M."/>
            <person name="Andersen M.R."/>
            <person name="Archer D.B."/>
            <person name="Baker S.E."/>
            <person name="Benoit I."/>
            <person name="Brakhage A.A."/>
            <person name="Braus G.H."/>
            <person name="Fischer R."/>
            <person name="Frisvad J.C."/>
            <person name="Goldman G.H."/>
            <person name="Houbraken J."/>
            <person name="Oakley B."/>
            <person name="Pocsi I."/>
            <person name="Scazzocchio C."/>
            <person name="Seiboth B."/>
            <person name="vanKuyk P.A."/>
            <person name="Wortman J."/>
            <person name="Dyer P.S."/>
            <person name="Grigoriev I.V."/>
        </authorList>
    </citation>
    <scope>NUCLEOTIDE SEQUENCE [LARGE SCALE GENOMIC DNA]</scope>
    <source>
        <strain evidence="3">CBS 593.65</strain>
    </source>
</reference>
<feature type="transmembrane region" description="Helical" evidence="1">
    <location>
        <begin position="493"/>
        <end position="515"/>
    </location>
</feature>
<gene>
    <name evidence="2" type="ORF">ASPSYDRAFT_83972</name>
</gene>
<name>A0A1L9TWX9_9EURO</name>
<evidence type="ECO:0000313" key="3">
    <source>
        <dbReference type="Proteomes" id="UP000184356"/>
    </source>
</evidence>
<feature type="transmembrane region" description="Helical" evidence="1">
    <location>
        <begin position="47"/>
        <end position="67"/>
    </location>
</feature>
<dbReference type="EMBL" id="KV878582">
    <property type="protein sequence ID" value="OJJ63937.1"/>
    <property type="molecule type" value="Genomic_DNA"/>
</dbReference>
<protein>
    <submittedName>
        <fullName evidence="2">Uncharacterized protein</fullName>
    </submittedName>
</protein>
<keyword evidence="1" id="KW-0812">Transmembrane</keyword>
<dbReference type="Proteomes" id="UP000184356">
    <property type="component" value="Unassembled WGS sequence"/>
</dbReference>
<sequence>MPEEHQLRPFTYEPAYSSEIDFERSSKSSTGYKRYPAYSIHEWSLEALSSVVALGALAAIAAIFGYMDNKPYSDWTAPVSLNATISILTTACITLLMYGVSEFIGQLKWLHFKGRRHKLSHFEKYDDASRSVWGSIKFITTVKPNIATIGAFVTILRISFPAFTQQVVQLEQRNIITPDDNVTFGFAHEYSHDVRGQLANAGITGIPQDPNMQSAIVQGLYGIETPATFTCPGVCQWTGSYVSLGFSSSCNNVTQETLQTQLCNGTQSSNVCNMTTPGGLTITTRWGNTDWATNYFMNATSLLGDTSATRLDALPDITRFAVYRASPDGNFTVWNTNVTECVLALTAYEYTGAKANGSDFAFGTTREVDFGSGQRNIWNSGGYGPPLGWVYTNSTKDAGTDTDTEIPALNISHASLFAIENFFESDAIVTEWVAGNYPNNKFGLAAALSGDVDIDARFKRMAASMTDYVRRGPNARSADGERLESQPFVSIRWRYFVAPIVTEVLGVVLAVMTIFSNRKSRDVPLWKSSILAVLACRVDKGSGEVQTEVKDIKKIEEEAENVEVKLQ</sequence>
<dbReference type="Pfam" id="PF11374">
    <property type="entry name" value="DUF3176"/>
    <property type="match status" value="1"/>
</dbReference>
<dbReference type="PANTHER" id="PTHR35394">
    <property type="entry name" value="DUF3176 DOMAIN-CONTAINING PROTEIN"/>
    <property type="match status" value="1"/>
</dbReference>
<dbReference type="PANTHER" id="PTHR35394:SF5">
    <property type="entry name" value="DUF3176 DOMAIN-CONTAINING PROTEIN"/>
    <property type="match status" value="1"/>
</dbReference>
<keyword evidence="1" id="KW-1133">Transmembrane helix</keyword>
<dbReference type="InterPro" id="IPR021514">
    <property type="entry name" value="DUF3176"/>
</dbReference>
<feature type="transmembrane region" description="Helical" evidence="1">
    <location>
        <begin position="79"/>
        <end position="100"/>
    </location>
</feature>
<dbReference type="AlphaFoldDB" id="A0A1L9TWX9"/>
<dbReference type="GeneID" id="63767359"/>
<keyword evidence="3" id="KW-1185">Reference proteome</keyword>
<keyword evidence="1" id="KW-0472">Membrane</keyword>
<proteinExistence type="predicted"/>
<dbReference type="VEuPathDB" id="FungiDB:ASPSYDRAFT_83972"/>
<organism evidence="2 3">
    <name type="scientific">Aspergillus sydowii CBS 593.65</name>
    <dbReference type="NCBI Taxonomy" id="1036612"/>
    <lineage>
        <taxon>Eukaryota</taxon>
        <taxon>Fungi</taxon>
        <taxon>Dikarya</taxon>
        <taxon>Ascomycota</taxon>
        <taxon>Pezizomycotina</taxon>
        <taxon>Eurotiomycetes</taxon>
        <taxon>Eurotiomycetidae</taxon>
        <taxon>Eurotiales</taxon>
        <taxon>Aspergillaceae</taxon>
        <taxon>Aspergillus</taxon>
        <taxon>Aspergillus subgen. Nidulantes</taxon>
    </lineage>
</organism>